<dbReference type="PANTHER" id="PTHR35771">
    <property type="entry name" value="TRANSMEMBRANE PROTEIN-RELATED"/>
    <property type="match status" value="1"/>
</dbReference>
<evidence type="ECO:0000313" key="3">
    <source>
        <dbReference type="Proteomes" id="UP001318860"/>
    </source>
</evidence>
<proteinExistence type="predicted"/>
<gene>
    <name evidence="2" type="ORF">DH2020_015424</name>
</gene>
<feature type="compositionally biased region" description="Basic and acidic residues" evidence="1">
    <location>
        <begin position="69"/>
        <end position="82"/>
    </location>
</feature>
<protein>
    <submittedName>
        <fullName evidence="2">Uncharacterized protein</fullName>
    </submittedName>
</protein>
<dbReference type="Proteomes" id="UP001318860">
    <property type="component" value="Unassembled WGS sequence"/>
</dbReference>
<keyword evidence="3" id="KW-1185">Reference proteome</keyword>
<reference evidence="2 3" key="1">
    <citation type="journal article" date="2021" name="Comput. Struct. Biotechnol. J.">
        <title>De novo genome assembly of the potent medicinal plant Rehmannia glutinosa using nanopore technology.</title>
        <authorList>
            <person name="Ma L."/>
            <person name="Dong C."/>
            <person name="Song C."/>
            <person name="Wang X."/>
            <person name="Zheng X."/>
            <person name="Niu Y."/>
            <person name="Chen S."/>
            <person name="Feng W."/>
        </authorList>
    </citation>
    <scope>NUCLEOTIDE SEQUENCE [LARGE SCALE GENOMIC DNA]</scope>
    <source>
        <strain evidence="2">DH-2019</strain>
    </source>
</reference>
<name>A0ABR0WVW2_REHGL</name>
<accession>A0ABR0WVW2</accession>
<feature type="compositionally biased region" description="Low complexity" evidence="1">
    <location>
        <begin position="49"/>
        <end position="64"/>
    </location>
</feature>
<organism evidence="2 3">
    <name type="scientific">Rehmannia glutinosa</name>
    <name type="common">Chinese foxglove</name>
    <dbReference type="NCBI Taxonomy" id="99300"/>
    <lineage>
        <taxon>Eukaryota</taxon>
        <taxon>Viridiplantae</taxon>
        <taxon>Streptophyta</taxon>
        <taxon>Embryophyta</taxon>
        <taxon>Tracheophyta</taxon>
        <taxon>Spermatophyta</taxon>
        <taxon>Magnoliopsida</taxon>
        <taxon>eudicotyledons</taxon>
        <taxon>Gunneridae</taxon>
        <taxon>Pentapetalae</taxon>
        <taxon>asterids</taxon>
        <taxon>lamiids</taxon>
        <taxon>Lamiales</taxon>
        <taxon>Orobanchaceae</taxon>
        <taxon>Rehmannieae</taxon>
        <taxon>Rehmannia</taxon>
    </lineage>
</organism>
<feature type="region of interest" description="Disordered" evidence="1">
    <location>
        <begin position="26"/>
        <end position="100"/>
    </location>
</feature>
<sequence length="149" mass="16433">MATIYPPTEFTQKYCKLIVMTKSNSSSISSAAAAPQPPGRDAAPPTHPNNPTSSNRIINAIASSMRILHSKEVEDQRARRDAGTSGGSIREDDRNEDESSLKDSMFLSIFRSPNHPCNYIGLAKRAIFKCFGLDSSSESSRNHQHEKHE</sequence>
<feature type="compositionally biased region" description="Basic and acidic residues" evidence="1">
    <location>
        <begin position="89"/>
        <end position="100"/>
    </location>
</feature>
<dbReference type="PANTHER" id="PTHR35771:SF3">
    <property type="entry name" value="TRANSMEMBRANE PROTEIN"/>
    <property type="match status" value="1"/>
</dbReference>
<evidence type="ECO:0000256" key="1">
    <source>
        <dbReference type="SAM" id="MobiDB-lite"/>
    </source>
</evidence>
<evidence type="ECO:0000313" key="2">
    <source>
        <dbReference type="EMBL" id="KAK6150492.1"/>
    </source>
</evidence>
<comment type="caution">
    <text evidence="2">The sequence shown here is derived from an EMBL/GenBank/DDBJ whole genome shotgun (WGS) entry which is preliminary data.</text>
</comment>
<dbReference type="EMBL" id="JABTTQ020000008">
    <property type="protein sequence ID" value="KAK6150492.1"/>
    <property type="molecule type" value="Genomic_DNA"/>
</dbReference>